<dbReference type="EMBL" id="JAJHNU010000001">
    <property type="protein sequence ID" value="MDN4120117.1"/>
    <property type="molecule type" value="Genomic_DNA"/>
</dbReference>
<evidence type="ECO:0000259" key="2">
    <source>
        <dbReference type="Pfam" id="PF01557"/>
    </source>
</evidence>
<dbReference type="Pfam" id="PF01557">
    <property type="entry name" value="FAA_hydrolase"/>
    <property type="match status" value="1"/>
</dbReference>
<comment type="caution">
    <text evidence="3">The sequence shown here is derived from an EMBL/GenBank/DDBJ whole genome shotgun (WGS) entry which is preliminary data.</text>
</comment>
<keyword evidence="1" id="KW-0456">Lyase</keyword>
<dbReference type="PANTHER" id="PTHR30143:SF0">
    <property type="entry name" value="2-KETO-4-PENTENOATE HYDRATASE"/>
    <property type="match status" value="1"/>
</dbReference>
<dbReference type="PANTHER" id="PTHR30143">
    <property type="entry name" value="ACID HYDRATASE"/>
    <property type="match status" value="1"/>
</dbReference>
<dbReference type="RefSeq" id="WP_266122547.1">
    <property type="nucleotide sequence ID" value="NZ_JAJHNU010000001.1"/>
</dbReference>
<reference evidence="3" key="1">
    <citation type="submission" date="2021-11" db="EMBL/GenBank/DDBJ databases">
        <title>Draft genome sequence of Alcaligenes endophyticus type strain CCUG 75668T.</title>
        <authorList>
            <person name="Salva-Serra F."/>
            <person name="Duran R.E."/>
            <person name="Seeger M."/>
            <person name="Moore E.R.B."/>
            <person name="Jaen-Luchoro D."/>
        </authorList>
    </citation>
    <scope>NUCLEOTIDE SEQUENCE</scope>
    <source>
        <strain evidence="3">CCUG 75668</strain>
    </source>
</reference>
<protein>
    <submittedName>
        <fullName evidence="3">Fumarylacetoacetate hydrolase family protein</fullName>
    </submittedName>
</protein>
<dbReference type="InterPro" id="IPR050772">
    <property type="entry name" value="Hydratase-Decarb/MhpD_sf"/>
</dbReference>
<evidence type="ECO:0000256" key="1">
    <source>
        <dbReference type="ARBA" id="ARBA00023239"/>
    </source>
</evidence>
<keyword evidence="4" id="KW-1185">Reference proteome</keyword>
<evidence type="ECO:0000313" key="4">
    <source>
        <dbReference type="Proteomes" id="UP001168613"/>
    </source>
</evidence>
<organism evidence="3 4">
    <name type="scientific">Alcaligenes endophyticus</name>
    <dbReference type="NCBI Taxonomy" id="1929088"/>
    <lineage>
        <taxon>Bacteria</taxon>
        <taxon>Pseudomonadati</taxon>
        <taxon>Pseudomonadota</taxon>
        <taxon>Betaproteobacteria</taxon>
        <taxon>Burkholderiales</taxon>
        <taxon>Alcaligenaceae</taxon>
        <taxon>Alcaligenes</taxon>
    </lineage>
</organism>
<dbReference type="Proteomes" id="UP001168613">
    <property type="component" value="Unassembled WGS sequence"/>
</dbReference>
<evidence type="ECO:0000313" key="3">
    <source>
        <dbReference type="EMBL" id="MDN4120117.1"/>
    </source>
</evidence>
<dbReference type="SUPFAM" id="SSF56529">
    <property type="entry name" value="FAH"/>
    <property type="match status" value="1"/>
</dbReference>
<dbReference type="InterPro" id="IPR036663">
    <property type="entry name" value="Fumarylacetoacetase_C_sf"/>
</dbReference>
<name>A0ABT8EFQ7_9BURK</name>
<proteinExistence type="predicted"/>
<dbReference type="Gene3D" id="3.90.850.10">
    <property type="entry name" value="Fumarylacetoacetase-like, C-terminal domain"/>
    <property type="match status" value="1"/>
</dbReference>
<gene>
    <name evidence="3" type="ORF">LMS43_02320</name>
</gene>
<accession>A0ABT8EFQ7</accession>
<feature type="domain" description="Fumarylacetoacetase-like C-terminal" evidence="2">
    <location>
        <begin position="80"/>
        <end position="258"/>
    </location>
</feature>
<sequence>MNANLLHQEAAQSLRQAAATENYISPLRNTYPELTAADAYAIQKINTDLRLQAGARIVGSKIGLTSLAVQQQLGVDQPDYGVLLDDMWFGEGQPISMSCLHQAKVEAEVAFVLGRDLDMERPSLIDVLRAVEFAVPALEIVGSRIANWDIRFVDTVADNASASAFVLGGSPKKLDQLDLRASSMTLSCDEQPAVSVGKGADCLGHPLNAVVWLARTMVQVGAPLQAGHVVLSGALGPMVNVQSGKRYTAHIEGLGNVTALFDHA</sequence>
<keyword evidence="3" id="KW-0378">Hydrolase</keyword>
<dbReference type="GO" id="GO:0016787">
    <property type="term" value="F:hydrolase activity"/>
    <property type="evidence" value="ECO:0007669"/>
    <property type="project" value="UniProtKB-KW"/>
</dbReference>
<dbReference type="InterPro" id="IPR011234">
    <property type="entry name" value="Fumarylacetoacetase-like_C"/>
</dbReference>